<dbReference type="AlphaFoldDB" id="A0A0A7UWV9"/>
<keyword evidence="2" id="KW-1185">Reference proteome</keyword>
<dbReference type="HOGENOM" id="CLU_207007_0_0_12"/>
<dbReference type="Proteomes" id="UP000030940">
    <property type="component" value="Plasmid lp54"/>
</dbReference>
<sequence>MKRLNRIKNKECCEFLIKSFAIKNNGFEWLVSSNIKGCSLIKYFPIKFLDSKLGFSIAVRTIKM</sequence>
<dbReference type="EMBL" id="CP009912">
    <property type="protein sequence ID" value="AJA90709.1"/>
    <property type="molecule type" value="Genomic_DNA"/>
</dbReference>
<proteinExistence type="predicted"/>
<accession>A0A0A7UWV9</accession>
<geneLocation type="plasmid" evidence="1 2">
    <name>lp54</name>
</geneLocation>
<evidence type="ECO:0000313" key="1">
    <source>
        <dbReference type="EMBL" id="AJA90709.1"/>
    </source>
</evidence>
<organism evidence="1 2">
    <name type="scientific">Borreliella chilensis</name>
    <dbReference type="NCBI Taxonomy" id="1245910"/>
    <lineage>
        <taxon>Bacteria</taxon>
        <taxon>Pseudomonadati</taxon>
        <taxon>Spirochaetota</taxon>
        <taxon>Spirochaetia</taxon>
        <taxon>Spirochaetales</taxon>
        <taxon>Borreliaceae</taxon>
        <taxon>Borreliella</taxon>
    </lineage>
</organism>
<keyword evidence="1" id="KW-0614">Plasmid</keyword>
<gene>
    <name evidence="1" type="ORF">OY14_04470</name>
</gene>
<name>A0A0A7UWV9_9SPIR</name>
<protein>
    <submittedName>
        <fullName evidence="1">Uncharacterized protein</fullName>
    </submittedName>
</protein>
<dbReference type="KEGG" id="bchi:OY14_04470"/>
<reference evidence="1 2" key="1">
    <citation type="journal article" date="2015" name="Genome Announc.">
        <title>Genome Sequence of Borrelia chilensis VA1, a South American Member of the Lyme Borreliosis Group.</title>
        <authorList>
            <person name="Huang W."/>
            <person name="Ojaimi C."/>
            <person name="Fallon J.T."/>
            <person name="Travisany D."/>
            <person name="Maass A."/>
            <person name="Ivanova L."/>
            <person name="Tomova A."/>
            <person name="Gonzalez-Acuna D."/>
            <person name="Godfrey H.P."/>
            <person name="Cabello F.C."/>
        </authorList>
    </citation>
    <scope>NUCLEOTIDE SEQUENCE [LARGE SCALE GENOMIC DNA]</scope>
    <source>
        <strain evidence="1 2">VA1</strain>
        <plasmid evidence="1">lp54</plasmid>
    </source>
</reference>
<evidence type="ECO:0000313" key="2">
    <source>
        <dbReference type="Proteomes" id="UP000030940"/>
    </source>
</evidence>